<reference evidence="2 5" key="1">
    <citation type="submission" date="2018-05" db="EMBL/GenBank/DDBJ databases">
        <title>Legionella qingyii sp.nov., whole genome shotgun sequence.</title>
        <authorList>
            <person name="Wu H."/>
            <person name="Zhu Q."/>
            <person name="Hu C."/>
        </authorList>
    </citation>
    <scope>NUCLEOTIDE SEQUENCE [LARGE SCALE GENOMIC DNA]</scope>
    <source>
        <strain evidence="2 5">HEB18</strain>
    </source>
</reference>
<dbReference type="AlphaFoldDB" id="A0A317TZM1"/>
<proteinExistence type="predicted"/>
<name>A0A317TZM1_9GAMM</name>
<evidence type="ECO:0000313" key="4">
    <source>
        <dbReference type="EMBL" id="RUR21431.1"/>
    </source>
</evidence>
<comment type="caution">
    <text evidence="2">The sequence shown here is derived from an EMBL/GenBank/DDBJ whole genome shotgun (WGS) entry which is preliminary data.</text>
</comment>
<dbReference type="OrthoDB" id="5653822at2"/>
<evidence type="ECO:0000313" key="3">
    <source>
        <dbReference type="EMBL" id="PWY55561.1"/>
    </source>
</evidence>
<dbReference type="EMBL" id="RZGX01000016">
    <property type="protein sequence ID" value="RUR21431.1"/>
    <property type="molecule type" value="Genomic_DNA"/>
</dbReference>
<reference evidence="4 6" key="2">
    <citation type="submission" date="2018-12" db="EMBL/GenBank/DDBJ databases">
        <title>Legionella sp,whole genome shotgun sequence.</title>
        <authorList>
            <person name="Wu H."/>
        </authorList>
    </citation>
    <scope>NUCLEOTIDE SEQUENCE [LARGE SCALE GENOMIC DNA]</scope>
    <source>
        <strain evidence="6">km489</strain>
        <strain evidence="4">Km489</strain>
    </source>
</reference>
<sequence>MVDITNSQDPEPVGSNNTQKNSTQMIMQVLTNDAKSTAPIPDFINRLKRLNLGTDQHMISLISDHPDYGNRLISLFKVLKEAKVFITNDLELIISKNINSVGGAVNLFGLIKELDIDPHVLSLDRLFKAARFDSNVAQSARELHQLGVLDLDTFELLLTYPGQSLDITRLIINLQEHAYNASSLVEKLRDSSISANHMSIALDLLNLMLENNSYYSNAINILLRQEQYINKIYEGAKKLVAEHYPLCTYFELVEENPQNANIFAKNILLLTNASLIDRDNLDDLLMVSKLGVGAYHFMKHLQLAGMLNAGNMQRICQPNNILNQNEIIGKLSNLPLIARFESEELERMLELVSKAASSGTDIQLFNEIIETHLIPCAGCSHPGLP</sequence>
<evidence type="ECO:0000313" key="2">
    <source>
        <dbReference type="EMBL" id="PWY54539.1"/>
    </source>
</evidence>
<organism evidence="2 5">
    <name type="scientific">Legionella qingyii</name>
    <dbReference type="NCBI Taxonomy" id="2184757"/>
    <lineage>
        <taxon>Bacteria</taxon>
        <taxon>Pseudomonadati</taxon>
        <taxon>Pseudomonadota</taxon>
        <taxon>Gammaproteobacteria</taxon>
        <taxon>Legionellales</taxon>
        <taxon>Legionellaceae</taxon>
        <taxon>Legionella</taxon>
    </lineage>
</organism>
<protein>
    <submittedName>
        <fullName evidence="2">Uncharacterized protein</fullName>
    </submittedName>
</protein>
<dbReference type="Proteomes" id="UP000287374">
    <property type="component" value="Unassembled WGS sequence"/>
</dbReference>
<accession>A0A317TZM1</accession>
<dbReference type="EMBL" id="QHJG01000017">
    <property type="protein sequence ID" value="PWY55561.1"/>
    <property type="molecule type" value="Genomic_DNA"/>
</dbReference>
<feature type="region of interest" description="Disordered" evidence="1">
    <location>
        <begin position="1"/>
        <end position="22"/>
    </location>
</feature>
<keyword evidence="6" id="KW-1185">Reference proteome</keyword>
<dbReference type="RefSeq" id="WP_110142818.1">
    <property type="nucleotide sequence ID" value="NZ_QHJG01000017.1"/>
</dbReference>
<evidence type="ECO:0000313" key="5">
    <source>
        <dbReference type="Proteomes" id="UP000247152"/>
    </source>
</evidence>
<dbReference type="EMBL" id="QHJG01000031">
    <property type="protein sequence ID" value="PWY54539.1"/>
    <property type="molecule type" value="Genomic_DNA"/>
</dbReference>
<evidence type="ECO:0000313" key="6">
    <source>
        <dbReference type="Proteomes" id="UP000287374"/>
    </source>
</evidence>
<dbReference type="Proteomes" id="UP000247152">
    <property type="component" value="Unassembled WGS sequence"/>
</dbReference>
<gene>
    <name evidence="3" type="ORF">DGG96_11585</name>
    <name evidence="2" type="ORF">DGG96_16145</name>
    <name evidence="4" type="ORF">ELY20_12045</name>
</gene>
<evidence type="ECO:0000256" key="1">
    <source>
        <dbReference type="SAM" id="MobiDB-lite"/>
    </source>
</evidence>